<evidence type="ECO:0000256" key="1">
    <source>
        <dbReference type="SAM" id="MobiDB-lite"/>
    </source>
</evidence>
<organism evidence="2">
    <name type="scientific">viral metagenome</name>
    <dbReference type="NCBI Taxonomy" id="1070528"/>
    <lineage>
        <taxon>unclassified sequences</taxon>
        <taxon>metagenomes</taxon>
        <taxon>organismal metagenomes</taxon>
    </lineage>
</organism>
<protein>
    <submittedName>
        <fullName evidence="2">Uncharacterized protein</fullName>
    </submittedName>
</protein>
<name>A0A6C0DE53_9ZZZZ</name>
<accession>A0A6C0DE53</accession>
<dbReference type="AlphaFoldDB" id="A0A6C0DE53"/>
<feature type="region of interest" description="Disordered" evidence="1">
    <location>
        <begin position="274"/>
        <end position="302"/>
    </location>
</feature>
<dbReference type="EMBL" id="MN739580">
    <property type="protein sequence ID" value="QHT14249.1"/>
    <property type="molecule type" value="Genomic_DNA"/>
</dbReference>
<feature type="compositionally biased region" description="Basic and acidic residues" evidence="1">
    <location>
        <begin position="277"/>
        <end position="289"/>
    </location>
</feature>
<feature type="compositionally biased region" description="Basic residues" evidence="1">
    <location>
        <begin position="290"/>
        <end position="302"/>
    </location>
</feature>
<reference evidence="2" key="1">
    <citation type="journal article" date="2020" name="Nature">
        <title>Giant virus diversity and host interactions through global metagenomics.</title>
        <authorList>
            <person name="Schulz F."/>
            <person name="Roux S."/>
            <person name="Paez-Espino D."/>
            <person name="Jungbluth S."/>
            <person name="Walsh D.A."/>
            <person name="Denef V.J."/>
            <person name="McMahon K.D."/>
            <person name="Konstantinidis K.T."/>
            <person name="Eloe-Fadrosh E.A."/>
            <person name="Kyrpides N.C."/>
            <person name="Woyke T."/>
        </authorList>
    </citation>
    <scope>NUCLEOTIDE SEQUENCE</scope>
    <source>
        <strain evidence="2">GVMAG-M-3300023174-137</strain>
    </source>
</reference>
<proteinExistence type="predicted"/>
<sequence length="302" mass="34323">MTTPDASELLPKFHEKYVEFAKDLLKTFPELSTEINAAVELPEGERIEKYKTEVLSSYSIRTDQTKTPGKVLPGVELGPELWATTGKKTRAAIHEYLSLLNLCVAFQGSGEFTKEWADNMMREARASMNKLDFDSISKLIFKTFGSKDGSNALPPLPERFLKGKLAKLAEEMVKEFKPSDFGITKEQLEACERDPTRAFEILMSASMMDPNTIKGAMMRVGKRLQEKVARGELKPAELVAEAEELMKEFQEHPAFVELMETFRNAFNFSDMETARATGHDNEGRLSKVRERLRKKLDQRKKK</sequence>
<evidence type="ECO:0000313" key="2">
    <source>
        <dbReference type="EMBL" id="QHT14249.1"/>
    </source>
</evidence>